<dbReference type="RefSeq" id="WP_222259708.1">
    <property type="nucleotide sequence ID" value="NZ_JAAXEB010000003.1"/>
</dbReference>
<gene>
    <name evidence="1" type="ORF">HFO42_07480</name>
</gene>
<evidence type="ECO:0000313" key="1">
    <source>
        <dbReference type="EMBL" id="MBY5627957.1"/>
    </source>
</evidence>
<name>A0AAJ1A633_RHILE</name>
<reference evidence="1" key="1">
    <citation type="submission" date="2020-04" db="EMBL/GenBank/DDBJ databases">
        <title>Global-level population genomics supports evidence of horizontal gene transfer on evolution of Rhizobia in Lentils.</title>
        <authorList>
            <person name="Gai Y."/>
            <person name="Cook D."/>
            <person name="Riely B."/>
        </authorList>
    </citation>
    <scope>NUCLEOTIDE SEQUENCE</scope>
    <source>
        <strain evidence="1">Derici101B</strain>
    </source>
</reference>
<evidence type="ECO:0000313" key="2">
    <source>
        <dbReference type="Proteomes" id="UP000825699"/>
    </source>
</evidence>
<comment type="caution">
    <text evidence="1">The sequence shown here is derived from an EMBL/GenBank/DDBJ whole genome shotgun (WGS) entry which is preliminary data.</text>
</comment>
<dbReference type="AlphaFoldDB" id="A0AAJ1A633"/>
<proteinExistence type="predicted"/>
<organism evidence="1 2">
    <name type="scientific">Rhizobium leguminosarum</name>
    <dbReference type="NCBI Taxonomy" id="384"/>
    <lineage>
        <taxon>Bacteria</taxon>
        <taxon>Pseudomonadati</taxon>
        <taxon>Pseudomonadota</taxon>
        <taxon>Alphaproteobacteria</taxon>
        <taxon>Hyphomicrobiales</taxon>
        <taxon>Rhizobiaceae</taxon>
        <taxon>Rhizobium/Agrobacterium group</taxon>
        <taxon>Rhizobium</taxon>
    </lineage>
</organism>
<sequence>MQQLALKHEVEFRLGLAEPVYKTTYMIKLSWGTLATGEGYDGLVKALMAIQHDIECCLQNEAAEEREEVLRKRHNEIETLKNGYLAKVKTKAEVTIAQQNGMIAAMRQAFGDVERRVLDPSKGGQLEFITIYGHSDEMSVDLRRNGVSIAEDSNSFDLQIRIDGIFTLPAHIAPKP</sequence>
<dbReference type="EMBL" id="JAAXEP010000003">
    <property type="protein sequence ID" value="MBY5627957.1"/>
    <property type="molecule type" value="Genomic_DNA"/>
</dbReference>
<dbReference type="Proteomes" id="UP000825699">
    <property type="component" value="Unassembled WGS sequence"/>
</dbReference>
<accession>A0AAJ1A633</accession>
<protein>
    <submittedName>
        <fullName evidence="1">Uncharacterized protein</fullName>
    </submittedName>
</protein>